<evidence type="ECO:0008006" key="7">
    <source>
        <dbReference type="Google" id="ProtNLM"/>
    </source>
</evidence>
<keyword evidence="6" id="KW-1185">Reference proteome</keyword>
<evidence type="ECO:0000313" key="6">
    <source>
        <dbReference type="Proteomes" id="UP000636709"/>
    </source>
</evidence>
<dbReference type="InterPro" id="IPR002213">
    <property type="entry name" value="UDP_glucos_trans"/>
</dbReference>
<dbReference type="GO" id="GO:0080044">
    <property type="term" value="F:quercetin 7-O-glucosyltransferase activity"/>
    <property type="evidence" value="ECO:0007669"/>
    <property type="project" value="TreeGrafter"/>
</dbReference>
<evidence type="ECO:0000256" key="3">
    <source>
        <dbReference type="SAM" id="MobiDB-lite"/>
    </source>
</evidence>
<feature type="chain" id="PRO_5032410980" description="UDP-glycosyltransferase" evidence="4">
    <location>
        <begin position="36"/>
        <end position="935"/>
    </location>
</feature>
<dbReference type="PANTHER" id="PTHR11926:SF968">
    <property type="entry name" value="UDP-GLYCOSYLTRANSFERASE 76C1"/>
    <property type="match status" value="1"/>
</dbReference>
<dbReference type="AlphaFoldDB" id="A0A835A7L5"/>
<evidence type="ECO:0000256" key="2">
    <source>
        <dbReference type="ARBA" id="ARBA00022679"/>
    </source>
</evidence>
<keyword evidence="4" id="KW-0732">Signal</keyword>
<dbReference type="FunFam" id="3.40.50.2000:FF:000040">
    <property type="entry name" value="UDP-glycosyltransferase 76C1"/>
    <property type="match status" value="1"/>
</dbReference>
<keyword evidence="2" id="KW-0808">Transferase</keyword>
<feature type="compositionally biased region" description="Pro residues" evidence="3">
    <location>
        <begin position="788"/>
        <end position="818"/>
    </location>
</feature>
<feature type="region of interest" description="Disordered" evidence="3">
    <location>
        <begin position="775"/>
        <end position="856"/>
    </location>
</feature>
<dbReference type="OrthoDB" id="5835829at2759"/>
<comment type="similarity">
    <text evidence="1">Belongs to the UDP-glycosyltransferase family.</text>
</comment>
<dbReference type="PANTHER" id="PTHR11926">
    <property type="entry name" value="GLUCOSYL/GLUCURONOSYL TRANSFERASES"/>
    <property type="match status" value="1"/>
</dbReference>
<proteinExistence type="inferred from homology"/>
<dbReference type="Pfam" id="PF00201">
    <property type="entry name" value="UDPGT"/>
    <property type="match status" value="1"/>
</dbReference>
<evidence type="ECO:0000256" key="1">
    <source>
        <dbReference type="ARBA" id="ARBA00009995"/>
    </source>
</evidence>
<reference evidence="5" key="1">
    <citation type="submission" date="2020-07" db="EMBL/GenBank/DDBJ databases">
        <title>Genome sequence and genetic diversity analysis of an under-domesticated orphan crop, white fonio (Digitaria exilis).</title>
        <authorList>
            <person name="Bennetzen J.L."/>
            <person name="Chen S."/>
            <person name="Ma X."/>
            <person name="Wang X."/>
            <person name="Yssel A.E.J."/>
            <person name="Chaluvadi S.R."/>
            <person name="Johnson M."/>
            <person name="Gangashetty P."/>
            <person name="Hamidou F."/>
            <person name="Sanogo M.D."/>
            <person name="Zwaenepoel A."/>
            <person name="Wallace J."/>
            <person name="Van De Peer Y."/>
            <person name="Van Deynze A."/>
        </authorList>
    </citation>
    <scope>NUCLEOTIDE SEQUENCE</scope>
    <source>
        <tissue evidence="5">Leaves</tissue>
    </source>
</reference>
<protein>
    <recommendedName>
        <fullName evidence="7">UDP-glycosyltransferase</fullName>
    </recommendedName>
</protein>
<gene>
    <name evidence="5" type="ORF">HU200_065776</name>
</gene>
<feature type="signal peptide" evidence="4">
    <location>
        <begin position="1"/>
        <end position="35"/>
    </location>
</feature>
<feature type="compositionally biased region" description="Low complexity" evidence="3">
    <location>
        <begin position="825"/>
        <end position="847"/>
    </location>
</feature>
<dbReference type="Proteomes" id="UP000636709">
    <property type="component" value="Unassembled WGS sequence"/>
</dbReference>
<comment type="caution">
    <text evidence="5">The sequence shown here is derived from an EMBL/GenBank/DDBJ whole genome shotgun (WGS) entry which is preliminary data.</text>
</comment>
<accession>A0A835A7L5</accession>
<dbReference type="Gene3D" id="3.40.50.2000">
    <property type="entry name" value="Glycogen Phosphorylase B"/>
    <property type="match status" value="3"/>
</dbReference>
<dbReference type="CDD" id="cd03784">
    <property type="entry name" value="GT1_Gtf-like"/>
    <property type="match status" value="1"/>
</dbReference>
<name>A0A835A7L5_9POAL</name>
<evidence type="ECO:0000256" key="4">
    <source>
        <dbReference type="SAM" id="SignalP"/>
    </source>
</evidence>
<organism evidence="5 6">
    <name type="scientific">Digitaria exilis</name>
    <dbReference type="NCBI Taxonomy" id="1010633"/>
    <lineage>
        <taxon>Eukaryota</taxon>
        <taxon>Viridiplantae</taxon>
        <taxon>Streptophyta</taxon>
        <taxon>Embryophyta</taxon>
        <taxon>Tracheophyta</taxon>
        <taxon>Spermatophyta</taxon>
        <taxon>Magnoliopsida</taxon>
        <taxon>Liliopsida</taxon>
        <taxon>Poales</taxon>
        <taxon>Poaceae</taxon>
        <taxon>PACMAD clade</taxon>
        <taxon>Panicoideae</taxon>
        <taxon>Panicodae</taxon>
        <taxon>Paniceae</taxon>
        <taxon>Anthephorinae</taxon>
        <taxon>Digitaria</taxon>
    </lineage>
</organism>
<evidence type="ECO:0000313" key="5">
    <source>
        <dbReference type="EMBL" id="KAF8646555.1"/>
    </source>
</evidence>
<dbReference type="GO" id="GO:0080043">
    <property type="term" value="F:quercetin 3-O-glucosyltransferase activity"/>
    <property type="evidence" value="ECO:0007669"/>
    <property type="project" value="TreeGrafter"/>
</dbReference>
<dbReference type="SUPFAM" id="SSF53756">
    <property type="entry name" value="UDP-Glycosyltransferase/glycogen phosphorylase"/>
    <property type="match status" value="2"/>
</dbReference>
<dbReference type="EMBL" id="JACEFO010002892">
    <property type="protein sequence ID" value="KAF8646555.1"/>
    <property type="molecule type" value="Genomic_DNA"/>
</dbReference>
<sequence>MWMHDCFLRAEHFFSRTFLFVRVALLARSSTTVMATAHHPSEARSFTTGGGAPRARRVLVFPLPFQGHIDPMMHLAGALHARAGLAVTVLHTRFNAMDPTRHPEFRFVEVPDGVPADVAAAGRIIDVILAMNAAMEAAPAVVRAALALSAMIAEEEEDDNEAAPPRAACLVIDAHLLAVQRVAEELKLPTIVLRTVSAACLRCFLAYPMLHDKGYLPPQESQLHMPVPELQPLRVKDLYQSKISSHEMLRVVIARITETVRNSSGVVINTSEALEPAELQKLRGELSHLPLLLAAGPLHKLSSRSTGSSLLDQDYSCIGWLDTQPPGSVLYVSFGSLAAMDSGEFIEVAWGLANSGHPFLWVVRPNLVQHADIVQLPDGFEEAVKGRGMVIRWAPQQEVLAHAAVGGFWTHCGWNSTLEAVGEGVPMICRPDAVDQMMNARYVEEVWGVGFELEGELGRREVEGAVRKLMGRGSEGAEMRERAQDLRRKVAECLMERSGSSHTAIDEATAIWDPPPKCRCNTTLHLMDHHHNVRGPRHIRRWTPPRMSNVTPLLQISIKLPSRHHMPTSPRCFTRAPCHRYRASKPRMSLAPSFNDVLPRIPNCAEQPDVQQEMTPLRRPLTTTSVDSATPFALAAFHDRWTSNATNLAGEAAARVGCPIRLHGGPAAATASSPSSPRRRRCLQVAGSCASPPPPATRLLPSSLKSAAASYLAPPLLPTSIKSGAASTYRALHRPSTLQLQWTPPLPPLISLRSEVGGGKTVLCGCSAAGACLPHRRSEPVPGWRSITPPPHGARPGGQPPEAPIPAGHPPTSAPPPTDGQRPWSAVHPPSSKAPSSHLPPSSSLRSGARGDGGTLLRRWRGETAWAEQREWTASAPPFQGHISPMLKLAGTLHARCLAVTVLHTAFNAPDPPCHPPGPLSYYMLHDKGYLPSTG</sequence>